<feature type="compositionally biased region" description="Low complexity" evidence="1">
    <location>
        <begin position="132"/>
        <end position="150"/>
    </location>
</feature>
<evidence type="ECO:0000256" key="1">
    <source>
        <dbReference type="SAM" id="MobiDB-lite"/>
    </source>
</evidence>
<feature type="transmembrane region" description="Helical" evidence="2">
    <location>
        <begin position="219"/>
        <end position="237"/>
    </location>
</feature>
<name>A0ABU7WPA6_9ACTN</name>
<gene>
    <name evidence="4" type="ORF">RB636_08490</name>
</gene>
<keyword evidence="2" id="KW-1133">Transmembrane helix</keyword>
<keyword evidence="2" id="KW-0812">Transmembrane</keyword>
<feature type="compositionally biased region" description="Low complexity" evidence="1">
    <location>
        <begin position="158"/>
        <end position="174"/>
    </location>
</feature>
<feature type="region of interest" description="Disordered" evidence="1">
    <location>
        <begin position="110"/>
        <end position="199"/>
    </location>
</feature>
<dbReference type="RefSeq" id="WP_331785929.1">
    <property type="nucleotide sequence ID" value="NZ_JAVFKM010000003.1"/>
</dbReference>
<evidence type="ECO:0000256" key="2">
    <source>
        <dbReference type="SAM" id="Phobius"/>
    </source>
</evidence>
<feature type="signal peptide" evidence="3">
    <location>
        <begin position="1"/>
        <end position="24"/>
    </location>
</feature>
<proteinExistence type="predicted"/>
<feature type="chain" id="PRO_5045805664" evidence="3">
    <location>
        <begin position="25"/>
        <end position="255"/>
    </location>
</feature>
<reference evidence="4 5" key="1">
    <citation type="submission" date="2023-08" db="EMBL/GenBank/DDBJ databases">
        <authorList>
            <person name="Sharma P."/>
            <person name="Verma V."/>
            <person name="Mohan M.K."/>
            <person name="Dubey A.K."/>
        </authorList>
    </citation>
    <scope>NUCLEOTIDE SEQUENCE [LARGE SCALE GENOMIC DNA]</scope>
    <source>
        <strain evidence="4 5">ADP4</strain>
    </source>
</reference>
<comment type="caution">
    <text evidence="4">The sequence shown here is derived from an EMBL/GenBank/DDBJ whole genome shotgun (WGS) entry which is preliminary data.</text>
</comment>
<keyword evidence="5" id="KW-1185">Reference proteome</keyword>
<organism evidence="4 5">
    <name type="scientific">Streptomyces chrestomyceticus</name>
    <dbReference type="NCBI Taxonomy" id="68185"/>
    <lineage>
        <taxon>Bacteria</taxon>
        <taxon>Bacillati</taxon>
        <taxon>Actinomycetota</taxon>
        <taxon>Actinomycetes</taxon>
        <taxon>Kitasatosporales</taxon>
        <taxon>Streptomycetaceae</taxon>
        <taxon>Streptomyces</taxon>
    </lineage>
</organism>
<dbReference type="EMBL" id="JAVFKM010000003">
    <property type="protein sequence ID" value="MEF3113237.1"/>
    <property type="molecule type" value="Genomic_DNA"/>
</dbReference>
<evidence type="ECO:0000313" key="5">
    <source>
        <dbReference type="Proteomes" id="UP001348265"/>
    </source>
</evidence>
<keyword evidence="2" id="KW-0472">Membrane</keyword>
<accession>A0ABU7WPA6</accession>
<dbReference type="Proteomes" id="UP001348265">
    <property type="component" value="Unassembled WGS sequence"/>
</dbReference>
<evidence type="ECO:0000256" key="3">
    <source>
        <dbReference type="SAM" id="SignalP"/>
    </source>
</evidence>
<protein>
    <submittedName>
        <fullName evidence="4">Uncharacterized protein</fullName>
    </submittedName>
</protein>
<keyword evidence="3" id="KW-0732">Signal</keyword>
<evidence type="ECO:0000313" key="4">
    <source>
        <dbReference type="EMBL" id="MEF3113237.1"/>
    </source>
</evidence>
<sequence length="255" mass="24853">MRTPGFTLCAALAVTVLTPGPALASAPRAPAATAGTVGVTPSALAPGTEAALQVTGCTGRDGRATSAAFVDAVPLAGVAAGLVGDARVRSTADPGTYAVSVHCDGEDGRAAGSFEVVPAPADGGDGTDTETADAAGFTDTPGDQDTDPTGSSASDPLAAPDPGSPGQPASPSAPVRAGGGWTATHPQSYPHPRPHPVADRTTLARTAAVRTAARYEGDGAYAVGLVLAGGALLALTGQALRMRRRRKGPGDGDAG</sequence>